<accession>A0A1A9AWV9</accession>
<dbReference type="NCBIfam" id="TIGR02097">
    <property type="entry name" value="yccV"/>
    <property type="match status" value="1"/>
</dbReference>
<name>A0A1A9AWV9_PLESH</name>
<dbReference type="AlphaFoldDB" id="A0A1A9AWV9"/>
<comment type="caution">
    <text evidence="3">The sequence shown here is derived from an EMBL/GenBank/DDBJ whole genome shotgun (WGS) entry which is preliminary data.</text>
</comment>
<dbReference type="SUPFAM" id="SSF141255">
    <property type="entry name" value="YccV-like"/>
    <property type="match status" value="1"/>
</dbReference>
<sequence>MIAVKFKPGQQVRHKMLGSLGVILDVDAEYSLQKPTPAEMGIDDALRLAPWYHVVMENEEGEPVHTYIAEMQLDRETLPLHPDQPNLDDLADTIVEELEKNRALH</sequence>
<reference evidence="3" key="1">
    <citation type="submission" date="2021-03" db="EMBL/GenBank/DDBJ databases">
        <title>Plesiomonas shigelloides zfcc0051, isolated from zebrafish feces.</title>
        <authorList>
            <person name="Vanderhoek Z."/>
            <person name="Gaulke C."/>
        </authorList>
    </citation>
    <scope>NUCLEOTIDE SEQUENCE</scope>
    <source>
        <strain evidence="3">Zfcc0051</strain>
    </source>
</reference>
<dbReference type="InterPro" id="IPR011722">
    <property type="entry name" value="Hemimethylated_DNA-bd_dom"/>
</dbReference>
<dbReference type="NCBIfam" id="NF010729">
    <property type="entry name" value="PRK14129.1"/>
    <property type="match status" value="1"/>
</dbReference>
<evidence type="ECO:0000256" key="1">
    <source>
        <dbReference type="NCBIfam" id="TIGR02097"/>
    </source>
</evidence>
<keyword evidence="3" id="KW-0346">Stress response</keyword>
<dbReference type="EMBL" id="JAFNAA010000008">
    <property type="protein sequence ID" value="MBO1108388.1"/>
    <property type="molecule type" value="Genomic_DNA"/>
</dbReference>
<dbReference type="GeneID" id="69705944"/>
<evidence type="ECO:0000313" key="3">
    <source>
        <dbReference type="EMBL" id="MBO1108388.1"/>
    </source>
</evidence>
<dbReference type="KEGG" id="pshi:SAMEA2665130_1085"/>
<dbReference type="SMART" id="SM00992">
    <property type="entry name" value="YccV-like"/>
    <property type="match status" value="1"/>
</dbReference>
<evidence type="ECO:0000313" key="4">
    <source>
        <dbReference type="Proteomes" id="UP000664658"/>
    </source>
</evidence>
<dbReference type="InterPro" id="IPR036623">
    <property type="entry name" value="Hemimethylated_DNA-bd_sf"/>
</dbReference>
<dbReference type="Proteomes" id="UP000664658">
    <property type="component" value="Unassembled WGS sequence"/>
</dbReference>
<dbReference type="Pfam" id="PF08755">
    <property type="entry name" value="YccV-like"/>
    <property type="match status" value="1"/>
</dbReference>
<dbReference type="Gene3D" id="2.30.30.390">
    <property type="entry name" value="Hemimethylated DNA-binding domain"/>
    <property type="match status" value="1"/>
</dbReference>
<organism evidence="3 4">
    <name type="scientific">Plesiomonas shigelloides</name>
    <name type="common">Aeromonas shigelloides</name>
    <dbReference type="NCBI Taxonomy" id="703"/>
    <lineage>
        <taxon>Bacteria</taxon>
        <taxon>Pseudomonadati</taxon>
        <taxon>Pseudomonadota</taxon>
        <taxon>Gammaproteobacteria</taxon>
        <taxon>Enterobacterales</taxon>
        <taxon>Enterobacteriaceae</taxon>
        <taxon>Plesiomonas</taxon>
    </lineage>
</organism>
<feature type="domain" description="Hemimethylated DNA-binding" evidence="2">
    <location>
        <begin position="3"/>
        <end position="102"/>
    </location>
</feature>
<protein>
    <recommendedName>
        <fullName evidence="1">Heat shock protein HspQ</fullName>
    </recommendedName>
</protein>
<dbReference type="GO" id="GO:0003677">
    <property type="term" value="F:DNA binding"/>
    <property type="evidence" value="ECO:0007669"/>
    <property type="project" value="UniProtKB-UniRule"/>
</dbReference>
<evidence type="ECO:0000259" key="2">
    <source>
        <dbReference type="SMART" id="SM00992"/>
    </source>
</evidence>
<dbReference type="RefSeq" id="WP_010861971.1">
    <property type="nucleotide sequence ID" value="NZ_CP027852.1"/>
</dbReference>
<proteinExistence type="predicted"/>
<gene>
    <name evidence="3" type="primary">hspQ</name>
    <name evidence="3" type="ORF">J2R62_09160</name>
</gene>